<dbReference type="InterPro" id="IPR011066">
    <property type="entry name" value="MscS_channel_C_sf"/>
</dbReference>
<dbReference type="GO" id="GO:0005886">
    <property type="term" value="C:plasma membrane"/>
    <property type="evidence" value="ECO:0007669"/>
    <property type="project" value="UniProtKB-SubCell"/>
</dbReference>
<name>A0A1E3GX56_9HYPH</name>
<dbReference type="InterPro" id="IPR049142">
    <property type="entry name" value="MS_channel_1st"/>
</dbReference>
<feature type="transmembrane region" description="Helical" evidence="8">
    <location>
        <begin position="342"/>
        <end position="367"/>
    </location>
</feature>
<keyword evidence="3" id="KW-1003">Cell membrane</keyword>
<feature type="transmembrane region" description="Helical" evidence="8">
    <location>
        <begin position="268"/>
        <end position="288"/>
    </location>
</feature>
<evidence type="ECO:0000259" key="11">
    <source>
        <dbReference type="Pfam" id="PF21088"/>
    </source>
</evidence>
<feature type="transmembrane region" description="Helical" evidence="8">
    <location>
        <begin position="482"/>
        <end position="502"/>
    </location>
</feature>
<feature type="transmembrane region" description="Helical" evidence="8">
    <location>
        <begin position="240"/>
        <end position="262"/>
    </location>
</feature>
<dbReference type="InterPro" id="IPR006685">
    <property type="entry name" value="MscS_channel_2nd"/>
</dbReference>
<feature type="domain" description="Mechanosensitive ion channel MscS C-terminal" evidence="10">
    <location>
        <begin position="599"/>
        <end position="685"/>
    </location>
</feature>
<dbReference type="AlphaFoldDB" id="A0A1E3GX56"/>
<evidence type="ECO:0000259" key="9">
    <source>
        <dbReference type="Pfam" id="PF00924"/>
    </source>
</evidence>
<keyword evidence="14" id="KW-1185">Reference proteome</keyword>
<evidence type="ECO:0000256" key="1">
    <source>
        <dbReference type="ARBA" id="ARBA00004651"/>
    </source>
</evidence>
<dbReference type="Pfam" id="PF21088">
    <property type="entry name" value="MS_channel_1st"/>
    <property type="match status" value="1"/>
</dbReference>
<keyword evidence="5 8" id="KW-1133">Transmembrane helix</keyword>
<evidence type="ECO:0000256" key="5">
    <source>
        <dbReference type="ARBA" id="ARBA00022989"/>
    </source>
</evidence>
<reference evidence="13 14" key="1">
    <citation type="submission" date="2016-07" db="EMBL/GenBank/DDBJ databases">
        <title>Draft Genome Sequence of Methylobrevis pamukkalensis PK2.</title>
        <authorList>
            <person name="Vasilenko O.V."/>
            <person name="Doronina N.V."/>
            <person name="Shmareva M.N."/>
            <person name="Tarlachkov S.V."/>
            <person name="Mustakhimov I."/>
            <person name="Trotsenko Y.A."/>
        </authorList>
    </citation>
    <scope>NUCLEOTIDE SEQUENCE [LARGE SCALE GENOMIC DNA]</scope>
    <source>
        <strain evidence="13 14">PK2</strain>
    </source>
</reference>
<evidence type="ECO:0000259" key="10">
    <source>
        <dbReference type="Pfam" id="PF21082"/>
    </source>
</evidence>
<feature type="domain" description="Mechanosensitive ion channel MscS" evidence="9">
    <location>
        <begin position="529"/>
        <end position="590"/>
    </location>
</feature>
<feature type="transmembrane region" description="Helical" evidence="8">
    <location>
        <begin position="119"/>
        <end position="137"/>
    </location>
</feature>
<protein>
    <submittedName>
        <fullName evidence="13">Moderate conductance mechanosensitive channel YbiO</fullName>
    </submittedName>
</protein>
<dbReference type="SUPFAM" id="SSF82861">
    <property type="entry name" value="Mechanosensitive channel protein MscS (YggB), transmembrane region"/>
    <property type="match status" value="1"/>
</dbReference>
<evidence type="ECO:0000256" key="6">
    <source>
        <dbReference type="ARBA" id="ARBA00023136"/>
    </source>
</evidence>
<organism evidence="13 14">
    <name type="scientific">Methylobrevis pamukkalensis</name>
    <dbReference type="NCBI Taxonomy" id="1439726"/>
    <lineage>
        <taxon>Bacteria</taxon>
        <taxon>Pseudomonadati</taxon>
        <taxon>Pseudomonadota</taxon>
        <taxon>Alphaproteobacteria</taxon>
        <taxon>Hyphomicrobiales</taxon>
        <taxon>Pleomorphomonadaceae</taxon>
        <taxon>Methylobrevis</taxon>
    </lineage>
</organism>
<dbReference type="SUPFAM" id="SSF50182">
    <property type="entry name" value="Sm-like ribonucleoproteins"/>
    <property type="match status" value="1"/>
</dbReference>
<evidence type="ECO:0000313" key="13">
    <source>
        <dbReference type="EMBL" id="ODN68603.1"/>
    </source>
</evidence>
<comment type="subcellular location">
    <subcellularLocation>
        <location evidence="1">Cell membrane</location>
        <topology evidence="1">Multi-pass membrane protein</topology>
    </subcellularLocation>
</comment>
<feature type="transmembrane region" description="Helical" evidence="8">
    <location>
        <begin position="157"/>
        <end position="185"/>
    </location>
</feature>
<dbReference type="Pfam" id="PF25392">
    <property type="entry name" value="MS_channel_TM1"/>
    <property type="match status" value="1"/>
</dbReference>
<dbReference type="OrthoDB" id="9814206at2"/>
<feature type="compositionally biased region" description="Acidic residues" evidence="7">
    <location>
        <begin position="744"/>
        <end position="754"/>
    </location>
</feature>
<keyword evidence="4 8" id="KW-0812">Transmembrane</keyword>
<comment type="caution">
    <text evidence="13">The sequence shown here is derived from an EMBL/GenBank/DDBJ whole genome shotgun (WGS) entry which is preliminary data.</text>
</comment>
<evidence type="ECO:0000256" key="3">
    <source>
        <dbReference type="ARBA" id="ARBA00022475"/>
    </source>
</evidence>
<feature type="transmembrane region" description="Helical" evidence="8">
    <location>
        <begin position="309"/>
        <end position="336"/>
    </location>
</feature>
<gene>
    <name evidence="13" type="primary">ybiO</name>
    <name evidence="13" type="ORF">A6302_04101</name>
</gene>
<dbReference type="InterPro" id="IPR045276">
    <property type="entry name" value="YbiO_bact"/>
</dbReference>
<dbReference type="SUPFAM" id="SSF82689">
    <property type="entry name" value="Mechanosensitive channel protein MscS (YggB), C-terminal domain"/>
    <property type="match status" value="1"/>
</dbReference>
<evidence type="ECO:0000259" key="12">
    <source>
        <dbReference type="Pfam" id="PF25392"/>
    </source>
</evidence>
<evidence type="ECO:0000256" key="4">
    <source>
        <dbReference type="ARBA" id="ARBA00022692"/>
    </source>
</evidence>
<feature type="transmembrane region" description="Helical" evidence="8">
    <location>
        <begin position="508"/>
        <end position="526"/>
    </location>
</feature>
<dbReference type="InterPro" id="IPR010920">
    <property type="entry name" value="LSM_dom_sf"/>
</dbReference>
<evidence type="ECO:0000256" key="2">
    <source>
        <dbReference type="ARBA" id="ARBA00008017"/>
    </source>
</evidence>
<dbReference type="Gene3D" id="3.30.70.100">
    <property type="match status" value="1"/>
</dbReference>
<keyword evidence="6 8" id="KW-0472">Membrane</keyword>
<dbReference type="Proteomes" id="UP000094622">
    <property type="component" value="Unassembled WGS sequence"/>
</dbReference>
<dbReference type="Pfam" id="PF21082">
    <property type="entry name" value="MS_channel_3rd"/>
    <property type="match status" value="1"/>
</dbReference>
<dbReference type="GO" id="GO:0008381">
    <property type="term" value="F:mechanosensitive monoatomic ion channel activity"/>
    <property type="evidence" value="ECO:0007669"/>
    <property type="project" value="InterPro"/>
</dbReference>
<evidence type="ECO:0000256" key="8">
    <source>
        <dbReference type="SAM" id="Phobius"/>
    </source>
</evidence>
<dbReference type="InterPro" id="IPR011014">
    <property type="entry name" value="MscS_channel_TM-2"/>
</dbReference>
<dbReference type="EMBL" id="MCRJ01000154">
    <property type="protein sequence ID" value="ODN68603.1"/>
    <property type="molecule type" value="Genomic_DNA"/>
</dbReference>
<feature type="transmembrane region" description="Helical" evidence="8">
    <location>
        <begin position="394"/>
        <end position="420"/>
    </location>
</feature>
<dbReference type="Gene3D" id="1.10.287.1260">
    <property type="match status" value="1"/>
</dbReference>
<dbReference type="PANTHER" id="PTHR30460">
    <property type="entry name" value="MODERATE CONDUCTANCE MECHANOSENSITIVE CHANNEL YBIO"/>
    <property type="match status" value="1"/>
</dbReference>
<accession>A0A1E3GX56</accession>
<dbReference type="Pfam" id="PF00924">
    <property type="entry name" value="MS_channel_2nd"/>
    <property type="match status" value="1"/>
</dbReference>
<feature type="transmembrane region" description="Helical" evidence="8">
    <location>
        <begin position="440"/>
        <end position="461"/>
    </location>
</feature>
<feature type="region of interest" description="Disordered" evidence="7">
    <location>
        <begin position="699"/>
        <end position="754"/>
    </location>
</feature>
<dbReference type="InterPro" id="IPR057485">
    <property type="entry name" value="YbiO-like_TM1"/>
</dbReference>
<feature type="domain" description="Mechanosensitive ion channel transmembrane helices 2/3" evidence="11">
    <location>
        <begin position="487"/>
        <end position="527"/>
    </location>
</feature>
<dbReference type="InterPro" id="IPR023408">
    <property type="entry name" value="MscS_beta-dom_sf"/>
</dbReference>
<dbReference type="Gene3D" id="2.30.30.60">
    <property type="match status" value="1"/>
</dbReference>
<dbReference type="InterPro" id="IPR049278">
    <property type="entry name" value="MS_channel_C"/>
</dbReference>
<sequence length="754" mass="81781">MKAARDALIRVLSDERKRAQFLKELEGLDAGEGAAAAGAPAAGAAAGGSAAAGATSPPATTDEAALPLPQQFGEYTREVGEDLRRIFGRTWTSLLNLQTLVDGSLTIDWAGLWSRYETTALLIAVALPLIPVMRFLLRPAFGWLDRRADGQPLLRRLLPATGAVLLDVLMLVIALFVLVAIALRMSTSERLDTAETLFLSAFLATQLARLTVRAVFRPLHPHLRLLPCRDDIARHWTRRIGGLATFVGYSMLFFVPMVTYAISFRVGIGVRMAIVLIATLAAIVMVVANRTEVRRELVDASNRVRSRTIALILVRLSAVWHLLVIAYLLTGFIVWSTRPADALAFMLVATLWSLAAIVVGALVMRVLNGVSQNGLKVPQRARAAMPMLEQRVNLFVPALLTVLRVFIAVAVLLAVLHAWSLIDVTDWLATGDGAPLFRRFITAFIMVVVLIVAWLAATSWIEYQLNPNSRRAASARMRTLFALLRNALTVLFVTIGSMLVLSELGIDIAPLIAGAGVVGLAISFGAQKLVQDIITGAFLQFENALNEGDVVTVAGISGVVEHLTIRSVGLRDVSGVFHVIPFSSVDAVSNAMRGFAFHVADIQVAYRANLDEVKRLMLLAFDRLMETEHGPYILEPLDMQGVLMLAENAVTVRARIKTAPGKQWAAGRAYTEIVKLLFDEHGIEIPFPQRTIWIGDAKDNEEPRLPLDGKSAGRGGKPQGSEPPSKRGAAAADRAPAETLDVPDSPDDDGNVTR</sequence>
<dbReference type="PATRIC" id="fig|1439726.3.peg.4336"/>
<evidence type="ECO:0000313" key="14">
    <source>
        <dbReference type="Proteomes" id="UP000094622"/>
    </source>
</evidence>
<dbReference type="RefSeq" id="WP_069308267.1">
    <property type="nucleotide sequence ID" value="NZ_MCRJ01000154.1"/>
</dbReference>
<dbReference type="PANTHER" id="PTHR30460:SF0">
    <property type="entry name" value="MODERATE CONDUCTANCE MECHANOSENSITIVE CHANNEL YBIO"/>
    <property type="match status" value="1"/>
</dbReference>
<feature type="domain" description="Moderate conductance mechanosensitive channel YbiO-like transmembrane helix 1" evidence="12">
    <location>
        <begin position="349"/>
        <end position="427"/>
    </location>
</feature>
<comment type="similarity">
    <text evidence="2">Belongs to the MscS (TC 1.A.23) family.</text>
</comment>
<proteinExistence type="inferred from homology"/>
<evidence type="ECO:0000256" key="7">
    <source>
        <dbReference type="SAM" id="MobiDB-lite"/>
    </source>
</evidence>